<dbReference type="EMBL" id="GBXM01046574">
    <property type="protein sequence ID" value="JAH62003.1"/>
    <property type="molecule type" value="Transcribed_RNA"/>
</dbReference>
<organism evidence="1">
    <name type="scientific">Anguilla anguilla</name>
    <name type="common">European freshwater eel</name>
    <name type="synonym">Muraena anguilla</name>
    <dbReference type="NCBI Taxonomy" id="7936"/>
    <lineage>
        <taxon>Eukaryota</taxon>
        <taxon>Metazoa</taxon>
        <taxon>Chordata</taxon>
        <taxon>Craniata</taxon>
        <taxon>Vertebrata</taxon>
        <taxon>Euteleostomi</taxon>
        <taxon>Actinopterygii</taxon>
        <taxon>Neopterygii</taxon>
        <taxon>Teleostei</taxon>
        <taxon>Anguilliformes</taxon>
        <taxon>Anguillidae</taxon>
        <taxon>Anguilla</taxon>
    </lineage>
</organism>
<evidence type="ECO:0000313" key="1">
    <source>
        <dbReference type="EMBL" id="JAH62003.1"/>
    </source>
</evidence>
<sequence>MLPCDTDEAAQQIIFTLWADKSNFLTAIKQGVSFIQKIKLILHYNH</sequence>
<proteinExistence type="predicted"/>
<protein>
    <submittedName>
        <fullName evidence="1">Uncharacterized protein</fullName>
    </submittedName>
</protein>
<reference evidence="1" key="1">
    <citation type="submission" date="2014-11" db="EMBL/GenBank/DDBJ databases">
        <authorList>
            <person name="Amaro Gonzalez C."/>
        </authorList>
    </citation>
    <scope>NUCLEOTIDE SEQUENCE</scope>
</reference>
<dbReference type="AlphaFoldDB" id="A0A0E9UAL3"/>
<accession>A0A0E9UAL3</accession>
<reference evidence="1" key="2">
    <citation type="journal article" date="2015" name="Fish Shellfish Immunol.">
        <title>Early steps in the European eel (Anguilla anguilla)-Vibrio vulnificus interaction in the gills: Role of the RtxA13 toxin.</title>
        <authorList>
            <person name="Callol A."/>
            <person name="Pajuelo D."/>
            <person name="Ebbesson L."/>
            <person name="Teles M."/>
            <person name="MacKenzie S."/>
            <person name="Amaro C."/>
        </authorList>
    </citation>
    <scope>NUCLEOTIDE SEQUENCE</scope>
</reference>
<name>A0A0E9UAL3_ANGAN</name>